<feature type="transmembrane region" description="Helical" evidence="7">
    <location>
        <begin position="243"/>
        <end position="264"/>
    </location>
</feature>
<evidence type="ECO:0000313" key="9">
    <source>
        <dbReference type="EMBL" id="AJB41631.1"/>
    </source>
</evidence>
<dbReference type="SUPFAM" id="SSF161098">
    <property type="entry name" value="MetI-like"/>
    <property type="match status" value="1"/>
</dbReference>
<comment type="similarity">
    <text evidence="7">Belongs to the binding-protein-dependent transport system permease family.</text>
</comment>
<dbReference type="PROSITE" id="PS50928">
    <property type="entry name" value="ABC_TM1"/>
    <property type="match status" value="1"/>
</dbReference>
<keyword evidence="5 7" id="KW-1133">Transmembrane helix</keyword>
<evidence type="ECO:0000256" key="6">
    <source>
        <dbReference type="ARBA" id="ARBA00023136"/>
    </source>
</evidence>
<dbReference type="Gene3D" id="1.10.3720.10">
    <property type="entry name" value="MetI-like"/>
    <property type="match status" value="1"/>
</dbReference>
<evidence type="ECO:0000256" key="3">
    <source>
        <dbReference type="ARBA" id="ARBA00022475"/>
    </source>
</evidence>
<organism evidence="9 10">
    <name type="scientific">Thermofilum adornatum 1505</name>
    <dbReference type="NCBI Taxonomy" id="697581"/>
    <lineage>
        <taxon>Archaea</taxon>
        <taxon>Thermoproteota</taxon>
        <taxon>Thermoprotei</taxon>
        <taxon>Thermofilales</taxon>
        <taxon>Thermofilaceae</taxon>
        <taxon>Thermofilum</taxon>
    </lineage>
</organism>
<dbReference type="RefSeq" id="WP_052885558.1">
    <property type="nucleotide sequence ID" value="NZ_CP007493.1"/>
</dbReference>
<sequence>MLRSEIKRLLLTGLIYTVMTLLALIYLMPFIRSIFASFMTWKQASAFPPEWIPNPFTLENYLKLFRLTLFPRWIINTALVSGLIVAANIITSATAGYAFACLKFPKKNLLFSALLTLLMVPPFITLIPNYILVVKLGLIDNLLGLVLLGSASVSGIYLMRQYYLSLGKELFEAARIDGAGPIKAFIYVALPLSKPALGALAIYQFLGAWNSFLGPLVFLRSPENYTLPVGLNFAFSRNVWTEYTPIIAGSLIASLPTIILYVALNKYMIRGVVVSAKKG</sequence>
<evidence type="ECO:0000256" key="7">
    <source>
        <dbReference type="RuleBase" id="RU363032"/>
    </source>
</evidence>
<reference evidence="10" key="1">
    <citation type="book" date="2010" name="EXTREMOPHILES" publisher="0:0-0">
        <title>Complete genome sequences of ten hyperthermophilic archaea reveal their metabolic capabilities and possible ecological roles.</title>
        <editorList>
            <person name="?"/>
        </editorList>
        <authorList>
            <person name="Ravin N.V."/>
            <person name="Mardanov A.V."/>
            <person name="Bonch-Osmolovskaya E.A."/>
            <person name="Skryabin K.G."/>
        </authorList>
    </citation>
    <scope>NUCLEOTIDE SEQUENCE [LARGE SCALE GENOMIC DNA]</scope>
    <source>
        <strain evidence="10">1505</strain>
    </source>
</reference>
<dbReference type="Pfam" id="PF00528">
    <property type="entry name" value="BPD_transp_1"/>
    <property type="match status" value="1"/>
</dbReference>
<dbReference type="GO" id="GO:0055085">
    <property type="term" value="P:transmembrane transport"/>
    <property type="evidence" value="ECO:0007669"/>
    <property type="project" value="InterPro"/>
</dbReference>
<keyword evidence="3" id="KW-1003">Cell membrane</keyword>
<feature type="transmembrane region" description="Helical" evidence="7">
    <location>
        <begin position="73"/>
        <end position="102"/>
    </location>
</feature>
<dbReference type="Proteomes" id="UP000266720">
    <property type="component" value="Chromosome"/>
</dbReference>
<proteinExistence type="inferred from homology"/>
<feature type="transmembrane region" description="Helical" evidence="7">
    <location>
        <begin position="109"/>
        <end position="131"/>
    </location>
</feature>
<evidence type="ECO:0000256" key="2">
    <source>
        <dbReference type="ARBA" id="ARBA00022448"/>
    </source>
</evidence>
<name>A0A3G1A8D4_9CREN</name>
<evidence type="ECO:0000313" key="10">
    <source>
        <dbReference type="Proteomes" id="UP000266720"/>
    </source>
</evidence>
<evidence type="ECO:0000259" key="8">
    <source>
        <dbReference type="PROSITE" id="PS50928"/>
    </source>
</evidence>
<dbReference type="GeneID" id="16574136"/>
<dbReference type="CDD" id="cd06261">
    <property type="entry name" value="TM_PBP2"/>
    <property type="match status" value="1"/>
</dbReference>
<evidence type="ECO:0000256" key="5">
    <source>
        <dbReference type="ARBA" id="ARBA00022989"/>
    </source>
</evidence>
<protein>
    <submittedName>
        <fullName evidence="9">Maltose/maltodextrin ABC transporter, permease protein MalG</fullName>
    </submittedName>
</protein>
<dbReference type="GeneID" id="25406024"/>
<accession>A0A3G1A8D4</accession>
<dbReference type="PANTHER" id="PTHR43744">
    <property type="entry name" value="ABC TRANSPORTER PERMEASE PROTEIN MG189-RELATED-RELATED"/>
    <property type="match status" value="1"/>
</dbReference>
<feature type="transmembrane region" description="Helical" evidence="7">
    <location>
        <begin position="9"/>
        <end position="31"/>
    </location>
</feature>
<dbReference type="AlphaFoldDB" id="A0A3G1A8D4"/>
<keyword evidence="6 7" id="KW-0472">Membrane</keyword>
<dbReference type="EMBL" id="CP007493">
    <property type="protein sequence ID" value="AJB41631.1"/>
    <property type="molecule type" value="Genomic_DNA"/>
</dbReference>
<keyword evidence="2 7" id="KW-0813">Transport</keyword>
<evidence type="ECO:0000256" key="4">
    <source>
        <dbReference type="ARBA" id="ARBA00022692"/>
    </source>
</evidence>
<evidence type="ECO:0000256" key="1">
    <source>
        <dbReference type="ARBA" id="ARBA00004651"/>
    </source>
</evidence>
<comment type="subcellular location">
    <subcellularLocation>
        <location evidence="1 7">Cell membrane</location>
        <topology evidence="1 7">Multi-pass membrane protein</topology>
    </subcellularLocation>
</comment>
<feature type="transmembrane region" description="Helical" evidence="7">
    <location>
        <begin position="184"/>
        <end position="206"/>
    </location>
</feature>
<dbReference type="GO" id="GO:0005886">
    <property type="term" value="C:plasma membrane"/>
    <property type="evidence" value="ECO:0007669"/>
    <property type="project" value="UniProtKB-SubCell"/>
</dbReference>
<dbReference type="InterPro" id="IPR035906">
    <property type="entry name" value="MetI-like_sf"/>
</dbReference>
<feature type="domain" description="ABC transmembrane type-1" evidence="8">
    <location>
        <begin position="74"/>
        <end position="264"/>
    </location>
</feature>
<feature type="transmembrane region" description="Helical" evidence="7">
    <location>
        <begin position="143"/>
        <end position="163"/>
    </location>
</feature>
<dbReference type="InterPro" id="IPR000515">
    <property type="entry name" value="MetI-like"/>
</dbReference>
<dbReference type="PANTHER" id="PTHR43744:SF12">
    <property type="entry name" value="ABC TRANSPORTER PERMEASE PROTEIN MG189-RELATED"/>
    <property type="match status" value="1"/>
</dbReference>
<gene>
    <name evidence="9" type="ORF">TCARB_0573</name>
</gene>
<dbReference type="STRING" id="697581.TCARB_0573"/>
<keyword evidence="4 7" id="KW-0812">Transmembrane</keyword>
<dbReference type="KEGG" id="tcb:TCARB_0573"/>